<protein>
    <submittedName>
        <fullName evidence="1">Uncharacterized protein</fullName>
    </submittedName>
</protein>
<sequence>MPGTEPTKFTETKRSGTALKFVVTLYDGTTKWRIGNFNGVWVDGDIHHLVDNFNIPQTDDLLESGRMASRSIVTLNIDNTPYKSNPDVRLSDEIGAIVGEEAGIYVTADANTSQLSDCFRPFSGSVRSVSNIDEQNVTIVLEDVGKLLDKVILTTRVRDAKEFL</sequence>
<accession>A0A0F9FWN3</accession>
<evidence type="ECO:0000313" key="1">
    <source>
        <dbReference type="EMBL" id="KKL90804.1"/>
    </source>
</evidence>
<name>A0A0F9FWN3_9ZZZZ</name>
<proteinExistence type="predicted"/>
<reference evidence="1" key="1">
    <citation type="journal article" date="2015" name="Nature">
        <title>Complex archaea that bridge the gap between prokaryotes and eukaryotes.</title>
        <authorList>
            <person name="Spang A."/>
            <person name="Saw J.H."/>
            <person name="Jorgensen S.L."/>
            <person name="Zaremba-Niedzwiedzka K."/>
            <person name="Martijn J."/>
            <person name="Lind A.E."/>
            <person name="van Eijk R."/>
            <person name="Schleper C."/>
            <person name="Guy L."/>
            <person name="Ettema T.J."/>
        </authorList>
    </citation>
    <scope>NUCLEOTIDE SEQUENCE</scope>
</reference>
<comment type="caution">
    <text evidence="1">The sequence shown here is derived from an EMBL/GenBank/DDBJ whole genome shotgun (WGS) entry which is preliminary data.</text>
</comment>
<gene>
    <name evidence="1" type="ORF">LCGC14_1901030</name>
</gene>
<dbReference type="AlphaFoldDB" id="A0A0F9FWN3"/>
<dbReference type="EMBL" id="LAZR01019910">
    <property type="protein sequence ID" value="KKL90804.1"/>
    <property type="molecule type" value="Genomic_DNA"/>
</dbReference>
<organism evidence="1">
    <name type="scientific">marine sediment metagenome</name>
    <dbReference type="NCBI Taxonomy" id="412755"/>
    <lineage>
        <taxon>unclassified sequences</taxon>
        <taxon>metagenomes</taxon>
        <taxon>ecological metagenomes</taxon>
    </lineage>
</organism>